<keyword evidence="2" id="KW-1185">Reference proteome</keyword>
<evidence type="ECO:0000313" key="1">
    <source>
        <dbReference type="EMBL" id="XPM65645.1"/>
    </source>
</evidence>
<name>A0ACD5GXB9_9CYAN</name>
<organism evidence="1 2">
    <name type="scientific">Desertifilum tharense IPPAS B-1220</name>
    <dbReference type="NCBI Taxonomy" id="1781255"/>
    <lineage>
        <taxon>Bacteria</taxon>
        <taxon>Bacillati</taxon>
        <taxon>Cyanobacteriota</taxon>
        <taxon>Cyanophyceae</taxon>
        <taxon>Desertifilales</taxon>
        <taxon>Desertifilaceae</taxon>
        <taxon>Desertifilum</taxon>
    </lineage>
</organism>
<evidence type="ECO:0000313" key="2">
    <source>
        <dbReference type="Proteomes" id="UP000095472"/>
    </source>
</evidence>
<reference evidence="1 2" key="1">
    <citation type="journal article" date="2016" name="Genome Announc.">
        <title>Draft Genome Sequence of the Thermotolerant Cyanobacterium Desertifilum sp. IPPAS B-1220.</title>
        <authorList>
            <person name="Mironov K.S."/>
            <person name="Sinetova M.A."/>
            <person name="Bolatkhan K."/>
            <person name="Zayadan B.K."/>
            <person name="Ustinova V.V."/>
            <person name="Kupriyanova E.V."/>
            <person name="Skrypnik A.N."/>
            <person name="Gogoleva N.E."/>
            <person name="Gogolev Y.V."/>
            <person name="Los D.A."/>
        </authorList>
    </citation>
    <scope>NUCLEOTIDE SEQUENCE [LARGE SCALE GENOMIC DNA]</scope>
    <source>
        <strain evidence="1 2">IPPAS B-1220</strain>
    </source>
</reference>
<accession>A0ACD5GXB9</accession>
<sequence length="147" mass="15766">MKFTAFTTATLLVVLGVGTPVSVLAQPSPTGSYVPGYWQPEAQVSLNRPITVRILNQTGIPLEYGLSGVDVYTLGSNASVDVGVNLSNRPGNTATIAINAQRGTYALRYEYNVTDNNVLQVRVIPGGGTQPLDRVVYIDETGRVYSF</sequence>
<protein>
    <submittedName>
        <fullName evidence="1">Uncharacterized protein</fullName>
    </submittedName>
</protein>
<gene>
    <name evidence="1" type="ORF">BH720_008465</name>
</gene>
<proteinExistence type="predicted"/>
<dbReference type="Proteomes" id="UP000095472">
    <property type="component" value="Chromosome"/>
</dbReference>
<dbReference type="EMBL" id="CP182909">
    <property type="protein sequence ID" value="XPM65645.1"/>
    <property type="molecule type" value="Genomic_DNA"/>
</dbReference>